<reference evidence="3 4" key="1">
    <citation type="submission" date="2019-11" db="EMBL/GenBank/DDBJ databases">
        <authorList>
            <person name="Holert J."/>
        </authorList>
    </citation>
    <scope>NUCLEOTIDE SEQUENCE [LARGE SCALE GENOMIC DNA]</scope>
    <source>
        <strain evidence="3">BC5_2</strain>
    </source>
</reference>
<feature type="chain" id="PRO_5030137989" description="Hydrazine synthase alpha subunit middle domain-containing protein" evidence="1">
    <location>
        <begin position="29"/>
        <end position="944"/>
    </location>
</feature>
<sequence length="944" mass="102850">MRNRFRHKYTGIAAGTLGFALVLSGCGASGGDNITLTGSDDPGGDGSADPVVVDTPLFYIQRQLPLPSSDFTDPLAFSPGSRLLSRQRAANDAEPVDLTPRLLQMVAELRDIPVEDLLVDIKHLSAGFDGDQLLFSARVVQEPIDDNVESTTWNLWRYSISDDELSYVITDPIARDEGFDRHDLFPVFLPNDTIIFSSTRQQGIRQRQLDVGRPQYAGLDEDRNQLASVLHNLDPDTQVITQISYNQSHDLAPSVMPDGSIVFSRWENAQGSDAISLYSMLPDGSELSLLYGHDSHELNSDAPDQRIEYTSAHALADGGLASFIRPRTITRGSGNVVSINIDGFSDYQQPLWSNLADSDVGHSALLPLSLNANDTIDTGGSLAGLFPVFDGTGRFLMSWSPCRTIEDGRELPCTITGDIDDETVAAPANYGLWLYDPRDGTQRPVVLPERGKAIVEAVLASNRDFPPIVSRSETFDASLAAQRQALLQIGSVYDINGEDRSPGGYAAVRDASTNAYRNRTARFLRIVTPVPIPDENTLGDNLPGFAFGRSSAQLMREITGYVPIEPDGSVTAVVPANTPFMISVLDANGRRISARHNQWLQLGAGEVRQCSGCHERNSTLPHGRYDDPAPLANPGAASLSDGTFGFPNIGIRADSIVFPNAEGLTMAQLFDLLYPLAQPSEATRAVNADVSFVDVWTDTSAGLTKLEDIQVPYDASWTPDETPYVRIDGEPALLRINYLDHIQPIWERVREISDAADMPVLGTDGNPVTQCIGCHAGGQTESGVPAGQLDLSSMPSDQNPDHVTSYRELLFTDTEQWLVEGIVVERTRICSREELNDEGELVTVPFNDPQPPRVPPVMSVAGANFGASRVFYGCFESGAPSCSNFNQQPEPPENCEETGTLVTDEPFDHNGLLSDAEKRLIGEWLDIGGQYFNDPFHPVLLDSL</sequence>
<name>A0A5S9P6H0_9GAMM</name>
<evidence type="ECO:0000259" key="2">
    <source>
        <dbReference type="Pfam" id="PF18582"/>
    </source>
</evidence>
<dbReference type="PROSITE" id="PS51257">
    <property type="entry name" value="PROKAR_LIPOPROTEIN"/>
    <property type="match status" value="1"/>
</dbReference>
<accession>A0A5S9P6H0</accession>
<dbReference type="Pfam" id="PF07676">
    <property type="entry name" value="PD40"/>
    <property type="match status" value="1"/>
</dbReference>
<proteinExistence type="predicted"/>
<evidence type="ECO:0000256" key="1">
    <source>
        <dbReference type="SAM" id="SignalP"/>
    </source>
</evidence>
<dbReference type="InterPro" id="IPR011659">
    <property type="entry name" value="WD40"/>
</dbReference>
<keyword evidence="1" id="KW-0732">Signal</keyword>
<dbReference type="Proteomes" id="UP000434580">
    <property type="component" value="Unassembled WGS sequence"/>
</dbReference>
<evidence type="ECO:0000313" key="4">
    <source>
        <dbReference type="Proteomes" id="UP000434580"/>
    </source>
</evidence>
<dbReference type="AlphaFoldDB" id="A0A5S9P6H0"/>
<dbReference type="Pfam" id="PF18582">
    <property type="entry name" value="HZS_alpha"/>
    <property type="match status" value="1"/>
</dbReference>
<feature type="domain" description="Hydrazine synthase alpha subunit middle" evidence="2">
    <location>
        <begin position="552"/>
        <end position="615"/>
    </location>
</feature>
<gene>
    <name evidence="3" type="ORF">DPBNPPHM_03656</name>
</gene>
<dbReference type="InterPro" id="IPR040698">
    <property type="entry name" value="HZS_alpha_mid"/>
</dbReference>
<protein>
    <recommendedName>
        <fullName evidence="2">Hydrazine synthase alpha subunit middle domain-containing protein</fullName>
    </recommendedName>
</protein>
<feature type="signal peptide" evidence="1">
    <location>
        <begin position="1"/>
        <end position="28"/>
    </location>
</feature>
<organism evidence="3 4">
    <name type="scientific">BD1-7 clade bacterium</name>
    <dbReference type="NCBI Taxonomy" id="2029982"/>
    <lineage>
        <taxon>Bacteria</taxon>
        <taxon>Pseudomonadati</taxon>
        <taxon>Pseudomonadota</taxon>
        <taxon>Gammaproteobacteria</taxon>
        <taxon>Cellvibrionales</taxon>
        <taxon>Spongiibacteraceae</taxon>
        <taxon>BD1-7 clade</taxon>
    </lineage>
</organism>
<dbReference type="SUPFAM" id="SSF82171">
    <property type="entry name" value="DPP6 N-terminal domain-like"/>
    <property type="match status" value="1"/>
</dbReference>
<dbReference type="OrthoDB" id="221261at2"/>
<evidence type="ECO:0000313" key="3">
    <source>
        <dbReference type="EMBL" id="CAA0099082.1"/>
    </source>
</evidence>
<dbReference type="EMBL" id="CACSII010000007">
    <property type="protein sequence ID" value="CAA0099082.1"/>
    <property type="molecule type" value="Genomic_DNA"/>
</dbReference>